<feature type="compositionally biased region" description="Polar residues" evidence="1">
    <location>
        <begin position="92"/>
        <end position="101"/>
    </location>
</feature>
<reference evidence="3 4" key="1">
    <citation type="submission" date="2017-05" db="EMBL/GenBank/DDBJ databases">
        <title>Genome Analysis of Maritalea myrionectae HL2708#5.</title>
        <authorList>
            <consortium name="Cotde Inc.-PKNU"/>
            <person name="Jang D."/>
            <person name="Oh H.-M."/>
        </authorList>
    </citation>
    <scope>NUCLEOTIDE SEQUENCE [LARGE SCALE GENOMIC DNA]</scope>
    <source>
        <strain evidence="3 4">HL2708#5</strain>
    </source>
</reference>
<dbReference type="AlphaFoldDB" id="A0A2R4MAJ1"/>
<keyword evidence="4" id="KW-1185">Reference proteome</keyword>
<dbReference type="STRING" id="1122213.GCA_000423365_03223"/>
<dbReference type="Pfam" id="PF13717">
    <property type="entry name" value="Zn_ribbon_4"/>
    <property type="match status" value="1"/>
</dbReference>
<dbReference type="EMBL" id="CP021330">
    <property type="protein sequence ID" value="AVX03057.1"/>
    <property type="molecule type" value="Genomic_DNA"/>
</dbReference>
<dbReference type="KEGG" id="mmyr:MXMO3_00511"/>
<name>A0A2R4MAJ1_9HYPH</name>
<evidence type="ECO:0000313" key="3">
    <source>
        <dbReference type="EMBL" id="AVX03057.1"/>
    </source>
</evidence>
<dbReference type="Proteomes" id="UP000258927">
    <property type="component" value="Chromosome"/>
</dbReference>
<evidence type="ECO:0000256" key="1">
    <source>
        <dbReference type="SAM" id="MobiDB-lite"/>
    </source>
</evidence>
<organism evidence="3 4">
    <name type="scientific">Maritalea myrionectae</name>
    <dbReference type="NCBI Taxonomy" id="454601"/>
    <lineage>
        <taxon>Bacteria</taxon>
        <taxon>Pseudomonadati</taxon>
        <taxon>Pseudomonadota</taxon>
        <taxon>Alphaproteobacteria</taxon>
        <taxon>Hyphomicrobiales</taxon>
        <taxon>Devosiaceae</taxon>
        <taxon>Maritalea</taxon>
    </lineage>
</organism>
<evidence type="ECO:0000259" key="2">
    <source>
        <dbReference type="Pfam" id="PF13717"/>
    </source>
</evidence>
<dbReference type="InterPro" id="IPR011723">
    <property type="entry name" value="Znf/thioredoxin_put"/>
</dbReference>
<dbReference type="NCBIfam" id="TIGR02098">
    <property type="entry name" value="MJ0042_CXXC"/>
    <property type="match status" value="1"/>
</dbReference>
<sequence>MIIVCPNCNAEYEVADQAIGETGRVVQCAKCAESWRAMQTPPAPKRPLVREVELADDSDDFARLLDDAMQEEGLAPIKRTEKTQKGDAAENDPQSADNVNSDLDETAMDRELEELDASGGKSKSKGDAGGNADKSDESSFGYGEDSAIESASYATRRRTRIDRMKRARRVAKRHRDIARGLPMARTRRLITTSCLALSAAILLGLFSFRVEVVRLYPEMASLYRLFGTNVNVVGLDFANVRTIRSWKDGHEVLNVTGDIQNVTSKIAYLPPIRVALVRDDKTVIYEWNMTPGVSVLEAGGSFEFSTQLLSPPNDVRRVKLSFLDWQSTSSNASN</sequence>
<accession>A0A2R4MAJ1</accession>
<evidence type="ECO:0000313" key="4">
    <source>
        <dbReference type="Proteomes" id="UP000258927"/>
    </source>
</evidence>
<gene>
    <name evidence="3" type="ORF">MXMO3_00511</name>
</gene>
<feature type="domain" description="Zinc finger/thioredoxin putative" evidence="2">
    <location>
        <begin position="1"/>
        <end position="36"/>
    </location>
</feature>
<feature type="region of interest" description="Disordered" evidence="1">
    <location>
        <begin position="114"/>
        <end position="143"/>
    </location>
</feature>
<proteinExistence type="predicted"/>
<protein>
    <recommendedName>
        <fullName evidence="2">Zinc finger/thioredoxin putative domain-containing protein</fullName>
    </recommendedName>
</protein>
<feature type="region of interest" description="Disordered" evidence="1">
    <location>
        <begin position="72"/>
        <end position="101"/>
    </location>
</feature>
<feature type="compositionally biased region" description="Basic and acidic residues" evidence="1">
    <location>
        <begin position="78"/>
        <end position="88"/>
    </location>
</feature>